<organism evidence="2 3">
    <name type="scientific">Dioscorea zingiberensis</name>
    <dbReference type="NCBI Taxonomy" id="325984"/>
    <lineage>
        <taxon>Eukaryota</taxon>
        <taxon>Viridiplantae</taxon>
        <taxon>Streptophyta</taxon>
        <taxon>Embryophyta</taxon>
        <taxon>Tracheophyta</taxon>
        <taxon>Spermatophyta</taxon>
        <taxon>Magnoliopsida</taxon>
        <taxon>Liliopsida</taxon>
        <taxon>Dioscoreales</taxon>
        <taxon>Dioscoreaceae</taxon>
        <taxon>Dioscorea</taxon>
    </lineage>
</organism>
<dbReference type="EMBL" id="JAGGNH010000002">
    <property type="protein sequence ID" value="KAJ0981961.1"/>
    <property type="molecule type" value="Genomic_DNA"/>
</dbReference>
<dbReference type="OrthoDB" id="1746344at2759"/>
<protein>
    <submittedName>
        <fullName evidence="2">Uncharacterized protein</fullName>
    </submittedName>
</protein>
<accession>A0A9D5HMK4</accession>
<evidence type="ECO:0000313" key="2">
    <source>
        <dbReference type="EMBL" id="KAJ0981961.1"/>
    </source>
</evidence>
<dbReference type="Proteomes" id="UP001085076">
    <property type="component" value="Miscellaneous, Linkage group lg02"/>
</dbReference>
<dbReference type="AlphaFoldDB" id="A0A9D5HMK4"/>
<reference evidence="2" key="2">
    <citation type="journal article" date="2022" name="Hortic Res">
        <title>The genome of Dioscorea zingiberensis sheds light on the biosynthesis, origin and evolution of the medicinally important diosgenin saponins.</title>
        <authorList>
            <person name="Li Y."/>
            <person name="Tan C."/>
            <person name="Li Z."/>
            <person name="Guo J."/>
            <person name="Li S."/>
            <person name="Chen X."/>
            <person name="Wang C."/>
            <person name="Dai X."/>
            <person name="Yang H."/>
            <person name="Song W."/>
            <person name="Hou L."/>
            <person name="Xu J."/>
            <person name="Tong Z."/>
            <person name="Xu A."/>
            <person name="Yuan X."/>
            <person name="Wang W."/>
            <person name="Yang Q."/>
            <person name="Chen L."/>
            <person name="Sun Z."/>
            <person name="Wang K."/>
            <person name="Pan B."/>
            <person name="Chen J."/>
            <person name="Bao Y."/>
            <person name="Liu F."/>
            <person name="Qi X."/>
            <person name="Gang D.R."/>
            <person name="Wen J."/>
            <person name="Li J."/>
        </authorList>
    </citation>
    <scope>NUCLEOTIDE SEQUENCE</scope>
    <source>
        <strain evidence="2">Dzin_1.0</strain>
    </source>
</reference>
<keyword evidence="3" id="KW-1185">Reference proteome</keyword>
<feature type="region of interest" description="Disordered" evidence="1">
    <location>
        <begin position="102"/>
        <end position="137"/>
    </location>
</feature>
<feature type="compositionally biased region" description="Polar residues" evidence="1">
    <location>
        <begin position="113"/>
        <end position="128"/>
    </location>
</feature>
<dbReference type="PANTHER" id="PTHR46250:SF18">
    <property type="entry name" value="MYB_SANT-LIKE DOMAIN-CONTAINING PROTEIN"/>
    <property type="match status" value="1"/>
</dbReference>
<comment type="caution">
    <text evidence="2">The sequence shown here is derived from an EMBL/GenBank/DDBJ whole genome shotgun (WGS) entry which is preliminary data.</text>
</comment>
<sequence>MPVDDKLPILLREDLESAFDDLDNIISSLNSHPGVVGLRNKPFPFLEKLSHVFGKDRATGEGAEAPTDVVKEIANEEAAATNDSYIGDDFWDIELEYDNNVEDRGDNPGVIPSPTNATATSLPSTSEAGPSRKVKRKLSFGQDVGTDEINNNIMSIGSWVESSGDYVPSLARFFQFLSDDVDAKKKVFGELLKLEGLTQSERIKVGGIIVSDTSKVSYFFSFPDDCKEEYVRLILDGCCKV</sequence>
<dbReference type="PANTHER" id="PTHR46250">
    <property type="entry name" value="MYB/SANT-LIKE DNA-BINDING DOMAIN PROTEIN-RELATED"/>
    <property type="match status" value="1"/>
</dbReference>
<evidence type="ECO:0000313" key="3">
    <source>
        <dbReference type="Proteomes" id="UP001085076"/>
    </source>
</evidence>
<reference evidence="2" key="1">
    <citation type="submission" date="2021-03" db="EMBL/GenBank/DDBJ databases">
        <authorList>
            <person name="Li Z."/>
            <person name="Yang C."/>
        </authorList>
    </citation>
    <scope>NUCLEOTIDE SEQUENCE</scope>
    <source>
        <strain evidence="2">Dzin_1.0</strain>
        <tissue evidence="2">Leaf</tissue>
    </source>
</reference>
<name>A0A9D5HMK4_9LILI</name>
<gene>
    <name evidence="2" type="ORF">J5N97_010216</name>
</gene>
<evidence type="ECO:0000256" key="1">
    <source>
        <dbReference type="SAM" id="MobiDB-lite"/>
    </source>
</evidence>
<proteinExistence type="predicted"/>